<dbReference type="Ensembl" id="ENSCANT00000023106.1">
    <property type="protein sequence ID" value="ENSCANP00000006117.1"/>
    <property type="gene ID" value="ENSCANG00000020578.1"/>
</dbReference>
<evidence type="ECO:0000313" key="2">
    <source>
        <dbReference type="Proteomes" id="UP000233080"/>
    </source>
</evidence>
<reference evidence="1" key="1">
    <citation type="submission" date="2025-08" db="UniProtKB">
        <authorList>
            <consortium name="Ensembl"/>
        </authorList>
    </citation>
    <scope>IDENTIFICATION</scope>
</reference>
<dbReference type="AlphaFoldDB" id="A0A2K5HP45"/>
<keyword evidence="2" id="KW-1185">Reference proteome</keyword>
<dbReference type="Proteomes" id="UP000233080">
    <property type="component" value="Unassembled WGS sequence"/>
</dbReference>
<accession>A0A2K5HP45</accession>
<sequence length="47" mass="5398">MLDMGFLVPSLCTGRKRLVRSPPHYRIRGTLPLSFLQLHVLSLNLCF</sequence>
<evidence type="ECO:0000313" key="1">
    <source>
        <dbReference type="Ensembl" id="ENSCANP00000006117.1"/>
    </source>
</evidence>
<name>A0A2K5HP45_COLAP</name>
<proteinExistence type="predicted"/>
<reference evidence="1" key="2">
    <citation type="submission" date="2025-09" db="UniProtKB">
        <authorList>
            <consortium name="Ensembl"/>
        </authorList>
    </citation>
    <scope>IDENTIFICATION</scope>
</reference>
<organism evidence="1 2">
    <name type="scientific">Colobus angolensis palliatus</name>
    <name type="common">Peters' Angolan colobus</name>
    <dbReference type="NCBI Taxonomy" id="336983"/>
    <lineage>
        <taxon>Eukaryota</taxon>
        <taxon>Metazoa</taxon>
        <taxon>Chordata</taxon>
        <taxon>Craniata</taxon>
        <taxon>Vertebrata</taxon>
        <taxon>Euteleostomi</taxon>
        <taxon>Mammalia</taxon>
        <taxon>Eutheria</taxon>
        <taxon>Euarchontoglires</taxon>
        <taxon>Primates</taxon>
        <taxon>Haplorrhini</taxon>
        <taxon>Catarrhini</taxon>
        <taxon>Cercopithecidae</taxon>
        <taxon>Colobinae</taxon>
        <taxon>Colobus</taxon>
    </lineage>
</organism>
<protein>
    <submittedName>
        <fullName evidence="1">Uncharacterized protein</fullName>
    </submittedName>
</protein>